<evidence type="ECO:0000256" key="4">
    <source>
        <dbReference type="ARBA" id="ARBA00022723"/>
    </source>
</evidence>
<evidence type="ECO:0000256" key="13">
    <source>
        <dbReference type="PROSITE-ProRule" id="PRU01343"/>
    </source>
</evidence>
<feature type="site" description="Interaction with DNA substrate" evidence="12">
    <location>
        <position position="369"/>
    </location>
</feature>
<dbReference type="InterPro" id="IPR010666">
    <property type="entry name" value="Znf_GRF"/>
</dbReference>
<evidence type="ECO:0000256" key="2">
    <source>
        <dbReference type="ARBA" id="ARBA00007092"/>
    </source>
</evidence>
<evidence type="ECO:0000256" key="11">
    <source>
        <dbReference type="PIRSR" id="PIRSR604808-2"/>
    </source>
</evidence>
<dbReference type="InterPro" id="IPR005135">
    <property type="entry name" value="Endo/exonuclease/phosphatase"/>
</dbReference>
<dbReference type="GO" id="GO:0008270">
    <property type="term" value="F:zinc ion binding"/>
    <property type="evidence" value="ECO:0007669"/>
    <property type="project" value="UniProtKB-KW"/>
</dbReference>
<dbReference type="GO" id="GO:0003906">
    <property type="term" value="F:DNA-(apurinic or apyrimidinic site) endonuclease activity"/>
    <property type="evidence" value="ECO:0007669"/>
    <property type="project" value="TreeGrafter"/>
</dbReference>
<evidence type="ECO:0000256" key="5">
    <source>
        <dbReference type="ARBA" id="ARBA00022771"/>
    </source>
</evidence>
<keyword evidence="7" id="KW-0862">Zinc</keyword>
<feature type="binding site" evidence="11">
    <location>
        <position position="236"/>
    </location>
    <ligand>
        <name>Mg(2+)</name>
        <dbReference type="ChEBI" id="CHEBI:18420"/>
        <label>1</label>
    </ligand>
</feature>
<dbReference type="Pfam" id="PF03372">
    <property type="entry name" value="Exo_endo_phos"/>
    <property type="match status" value="1"/>
</dbReference>
<evidence type="ECO:0000256" key="8">
    <source>
        <dbReference type="ARBA" id="ARBA00022842"/>
    </source>
</evidence>
<feature type="site" description="Transition state stabilizer" evidence="12">
    <location>
        <position position="236"/>
    </location>
</feature>
<dbReference type="InterPro" id="IPR004808">
    <property type="entry name" value="AP_endonuc_1"/>
</dbReference>
<proteinExistence type="inferred from homology"/>
<dbReference type="Proteomes" id="UP000182334">
    <property type="component" value="Chromosome VI"/>
</dbReference>
<feature type="site" description="Important for catalytic activity" evidence="12">
    <location>
        <position position="342"/>
    </location>
</feature>
<evidence type="ECO:0000259" key="14">
    <source>
        <dbReference type="PROSITE" id="PS51999"/>
    </source>
</evidence>
<feature type="binding site" evidence="11">
    <location>
        <position position="234"/>
    </location>
    <ligand>
        <name>Mg(2+)</name>
        <dbReference type="ChEBI" id="CHEBI:18420"/>
        <label>1</label>
    </ligand>
</feature>
<dbReference type="OrthoDB" id="391817at2759"/>
<name>A0A1L0DLV4_9ASCO</name>
<dbReference type="GO" id="GO:0005634">
    <property type="term" value="C:nucleus"/>
    <property type="evidence" value="ECO:0007669"/>
    <property type="project" value="TreeGrafter"/>
</dbReference>
<dbReference type="InterPro" id="IPR020848">
    <property type="entry name" value="AP_endonuclease_F1_CS"/>
</dbReference>
<feature type="domain" description="GRF-type" evidence="14">
    <location>
        <begin position="536"/>
        <end position="585"/>
    </location>
</feature>
<dbReference type="SUPFAM" id="SSF56219">
    <property type="entry name" value="DNase I-like"/>
    <property type="match status" value="1"/>
</dbReference>
<evidence type="ECO:0000256" key="9">
    <source>
        <dbReference type="ARBA" id="ARBA00023242"/>
    </source>
</evidence>
<protein>
    <recommendedName>
        <fullName evidence="3">DNA-(apurinic or apyrimidinic site) endonuclease 2</fullName>
    </recommendedName>
</protein>
<dbReference type="PANTHER" id="PTHR22748">
    <property type="entry name" value="AP ENDONUCLEASE"/>
    <property type="match status" value="1"/>
</dbReference>
<evidence type="ECO:0000256" key="6">
    <source>
        <dbReference type="ARBA" id="ARBA00022801"/>
    </source>
</evidence>
<evidence type="ECO:0000256" key="3">
    <source>
        <dbReference type="ARBA" id="ARBA00013541"/>
    </source>
</evidence>
<dbReference type="GO" id="GO:0008081">
    <property type="term" value="F:phosphoric diester hydrolase activity"/>
    <property type="evidence" value="ECO:0007669"/>
    <property type="project" value="TreeGrafter"/>
</dbReference>
<dbReference type="InterPro" id="IPR020847">
    <property type="entry name" value="AP_endonuclease_F1_BS"/>
</dbReference>
<comment type="cofactor">
    <cofactor evidence="11">
        <name>Mg(2+)</name>
        <dbReference type="ChEBI" id="CHEBI:18420"/>
    </cofactor>
    <cofactor evidence="11">
        <name>Mn(2+)</name>
        <dbReference type="ChEBI" id="CHEBI:29035"/>
    </cofactor>
    <text evidence="11">Probably binds two magnesium or manganese ions per subunit.</text>
</comment>
<keyword evidence="11" id="KW-0464">Manganese</keyword>
<dbReference type="PROSITE" id="PS51435">
    <property type="entry name" value="AP_NUCLEASE_F1_4"/>
    <property type="match status" value="1"/>
</dbReference>
<reference evidence="15 16" key="1">
    <citation type="submission" date="2016-10" db="EMBL/GenBank/DDBJ databases">
        <authorList>
            <person name="de Groot N.N."/>
        </authorList>
    </citation>
    <scope>NUCLEOTIDE SEQUENCE [LARGE SCALE GENOMIC DNA]</scope>
    <source>
        <strain evidence="15 16">CBS 141442</strain>
    </source>
</reference>
<evidence type="ECO:0000256" key="1">
    <source>
        <dbReference type="ARBA" id="ARBA00001936"/>
    </source>
</evidence>
<dbReference type="EMBL" id="LT635761">
    <property type="protein sequence ID" value="SGZ56840.1"/>
    <property type="molecule type" value="Genomic_DNA"/>
</dbReference>
<dbReference type="Gene3D" id="3.60.10.10">
    <property type="entry name" value="Endonuclease/exonuclease/phosphatase"/>
    <property type="match status" value="1"/>
</dbReference>
<dbReference type="PROSITE" id="PS51999">
    <property type="entry name" value="ZF_GRF"/>
    <property type="match status" value="1"/>
</dbReference>
<keyword evidence="16" id="KW-1185">Reference proteome</keyword>
<dbReference type="InterPro" id="IPR036691">
    <property type="entry name" value="Endo/exonu/phosph_ase_sf"/>
</dbReference>
<feature type="active site" evidence="10">
    <location>
        <position position="193"/>
    </location>
</feature>
<organism evidence="15 16">
    <name type="scientific">Sungouiella intermedia</name>
    <dbReference type="NCBI Taxonomy" id="45354"/>
    <lineage>
        <taxon>Eukaryota</taxon>
        <taxon>Fungi</taxon>
        <taxon>Dikarya</taxon>
        <taxon>Ascomycota</taxon>
        <taxon>Saccharomycotina</taxon>
        <taxon>Pichiomycetes</taxon>
        <taxon>Metschnikowiaceae</taxon>
        <taxon>Sungouiella</taxon>
    </lineage>
</organism>
<dbReference type="GO" id="GO:0006284">
    <property type="term" value="P:base-excision repair"/>
    <property type="evidence" value="ECO:0007669"/>
    <property type="project" value="TreeGrafter"/>
</dbReference>
<dbReference type="PROSITE" id="PS00726">
    <property type="entry name" value="AP_NUCLEASE_F1_1"/>
    <property type="match status" value="1"/>
</dbReference>
<feature type="binding site" evidence="11">
    <location>
        <position position="30"/>
    </location>
    <ligand>
        <name>Mg(2+)</name>
        <dbReference type="ChEBI" id="CHEBI:18420"/>
        <label>1</label>
    </ligand>
</feature>
<keyword evidence="6" id="KW-0378">Hydrolase</keyword>
<feature type="binding site" evidence="11">
    <location>
        <position position="66"/>
    </location>
    <ligand>
        <name>Mg(2+)</name>
        <dbReference type="ChEBI" id="CHEBI:18420"/>
        <label>1</label>
    </ligand>
</feature>
<dbReference type="PROSITE" id="PS00728">
    <property type="entry name" value="AP_NUCLEASE_F1_3"/>
    <property type="match status" value="1"/>
</dbReference>
<dbReference type="PANTHER" id="PTHR22748:SF4">
    <property type="entry name" value="DNA-(APURINIC OR APYRIMIDINIC SITE) ENDONUCLEASE 2"/>
    <property type="match status" value="1"/>
</dbReference>
<keyword evidence="5 13" id="KW-0863">Zinc-finger</keyword>
<evidence type="ECO:0000256" key="12">
    <source>
        <dbReference type="PIRSR" id="PIRSR604808-3"/>
    </source>
</evidence>
<dbReference type="GO" id="GO:0003677">
    <property type="term" value="F:DNA binding"/>
    <property type="evidence" value="ECO:0007669"/>
    <property type="project" value="InterPro"/>
</dbReference>
<evidence type="ECO:0000313" key="15">
    <source>
        <dbReference type="EMBL" id="SGZ56840.1"/>
    </source>
</evidence>
<keyword evidence="4 11" id="KW-0479">Metal-binding</keyword>
<feature type="binding site" evidence="11">
    <location>
        <position position="368"/>
    </location>
    <ligand>
        <name>Mg(2+)</name>
        <dbReference type="ChEBI" id="CHEBI:18420"/>
        <label>1</label>
    </ligand>
</feature>
<gene>
    <name evidence="15" type="ORF">SAMEA4029010_CIC11G00000001841</name>
</gene>
<dbReference type="GO" id="GO:0008311">
    <property type="term" value="F:double-stranded DNA 3'-5' DNA exonuclease activity"/>
    <property type="evidence" value="ECO:0007669"/>
    <property type="project" value="TreeGrafter"/>
</dbReference>
<comment type="similarity">
    <text evidence="2">Belongs to the DNA repair enzymes AP/ExoA family.</text>
</comment>
<feature type="active site" description="Proton acceptor" evidence="10">
    <location>
        <position position="369"/>
    </location>
</feature>
<feature type="active site" description="Proton donor/acceptor" evidence="10">
    <location>
        <position position="234"/>
    </location>
</feature>
<keyword evidence="9" id="KW-0539">Nucleus</keyword>
<comment type="cofactor">
    <cofactor evidence="1">
        <name>Mn(2+)</name>
        <dbReference type="ChEBI" id="CHEBI:29035"/>
    </cofactor>
</comment>
<evidence type="ECO:0000313" key="16">
    <source>
        <dbReference type="Proteomes" id="UP000182334"/>
    </source>
</evidence>
<dbReference type="STRING" id="45354.A0A1L0DLV4"/>
<evidence type="ECO:0000256" key="7">
    <source>
        <dbReference type="ARBA" id="ARBA00022833"/>
    </source>
</evidence>
<sequence>MERLHRLLQSDPLNKIPAKSLGNVRFLTFNINGSKTLFKYHPWNALQNSYDDFLLCLDADIVSLQELKVQLDALTQLGLLKKYTCFVSVPKSKKGYSGVALYVRKPTDQDSNRLRQFLTVVKAEEGVTGRLPSGNSLKTPYFLLPPQQSIGGYLEDADLQELAIDEEYMQSLDSEGRCVVVELANNVVVFSLYCPANSMGTEDGEMFRLLFLEVLLRRCRNLKQMGKEVVIMGDINVSMDLIDNAEGINVRIKQKKVINNLSEGPAAFELTNSTECLEFRTSAPQRLLLNAYTYPTLQGAPTVPTQFLYDTTRVVQKRRMAIYSVWNTMTNARQSNYGSRIDLILVSCPQMAQNLVKSDILPYLHGSDHCPVFTDIDTAYQEEADIPLAVKLPFEARTFYKLVVHRDISSMFGAWKKEEKAERALDNPEIRNLDIEMLELKTSDLDNFDLKLLEEPKSILGTPEPRAKAEIKRRKLEYSSRKKTDSQQLIKNFFFKDGDNSTSKKTDEPPPKPTNAVKLHSISGFASMVYNDPPTCRHGEPCCLKTSLTKESKGKKFWCCARTSKGNSETLGEHRCEFFEWARVNRAK</sequence>
<keyword evidence="8 11" id="KW-0460">Magnesium</keyword>
<feature type="binding site" evidence="11">
    <location>
        <position position="369"/>
    </location>
    <ligand>
        <name>Mg(2+)</name>
        <dbReference type="ChEBI" id="CHEBI:18420"/>
        <label>1</label>
    </ligand>
</feature>
<dbReference type="AlphaFoldDB" id="A0A1L0DLV4"/>
<evidence type="ECO:0000256" key="10">
    <source>
        <dbReference type="PIRSR" id="PIRSR604808-1"/>
    </source>
</evidence>
<accession>A0A1L0DLV4</accession>